<dbReference type="FunFam" id="1.10.287.130:FF:000001">
    <property type="entry name" value="Two-component sensor histidine kinase"/>
    <property type="match status" value="1"/>
</dbReference>
<dbReference type="GO" id="GO:0000155">
    <property type="term" value="F:phosphorelay sensor kinase activity"/>
    <property type="evidence" value="ECO:0007669"/>
    <property type="project" value="InterPro"/>
</dbReference>
<keyword evidence="17" id="KW-1185">Reference proteome</keyword>
<dbReference type="Pfam" id="PF02518">
    <property type="entry name" value="HATPase_c"/>
    <property type="match status" value="1"/>
</dbReference>
<dbReference type="InterPro" id="IPR004358">
    <property type="entry name" value="Sig_transdc_His_kin-like_C"/>
</dbReference>
<dbReference type="InterPro" id="IPR003594">
    <property type="entry name" value="HATPase_dom"/>
</dbReference>
<organism evidence="16 17">
    <name type="scientific">Mesobacillus persicus</name>
    <dbReference type="NCBI Taxonomy" id="930146"/>
    <lineage>
        <taxon>Bacteria</taxon>
        <taxon>Bacillati</taxon>
        <taxon>Bacillota</taxon>
        <taxon>Bacilli</taxon>
        <taxon>Bacillales</taxon>
        <taxon>Bacillaceae</taxon>
        <taxon>Mesobacillus</taxon>
    </lineage>
</organism>
<feature type="domain" description="Histidine kinase" evidence="15">
    <location>
        <begin position="241"/>
        <end position="451"/>
    </location>
</feature>
<dbReference type="Proteomes" id="UP000198553">
    <property type="component" value="Unassembled WGS sequence"/>
</dbReference>
<keyword evidence="7 14" id="KW-0812">Transmembrane</keyword>
<dbReference type="PRINTS" id="PR00344">
    <property type="entry name" value="BCTRLSENSOR"/>
</dbReference>
<dbReference type="EMBL" id="FOBW01000005">
    <property type="protein sequence ID" value="SEM77068.1"/>
    <property type="molecule type" value="Genomic_DNA"/>
</dbReference>
<evidence type="ECO:0000256" key="1">
    <source>
        <dbReference type="ARBA" id="ARBA00000085"/>
    </source>
</evidence>
<dbReference type="PANTHER" id="PTHR45528:SF1">
    <property type="entry name" value="SENSOR HISTIDINE KINASE CPXA"/>
    <property type="match status" value="1"/>
</dbReference>
<keyword evidence="9" id="KW-0418">Kinase</keyword>
<dbReference type="Pfam" id="PF18719">
    <property type="entry name" value="ArlS_N"/>
    <property type="match status" value="1"/>
</dbReference>
<dbReference type="CDD" id="cd00075">
    <property type="entry name" value="HATPase"/>
    <property type="match status" value="1"/>
</dbReference>
<gene>
    <name evidence="16" type="ORF">SAMN05192533_105252</name>
</gene>
<keyword evidence="5" id="KW-0597">Phosphoprotein</keyword>
<comment type="catalytic activity">
    <reaction evidence="1">
        <text>ATP + protein L-histidine = ADP + protein N-phospho-L-histidine.</text>
        <dbReference type="EC" id="2.7.13.3"/>
    </reaction>
</comment>
<evidence type="ECO:0000313" key="16">
    <source>
        <dbReference type="EMBL" id="SEM77068.1"/>
    </source>
</evidence>
<dbReference type="RefSeq" id="WP_090744200.1">
    <property type="nucleotide sequence ID" value="NZ_FOBW01000005.1"/>
</dbReference>
<dbReference type="EC" id="2.7.13.3" evidence="3"/>
<comment type="subcellular location">
    <subcellularLocation>
        <location evidence="2">Cell membrane</location>
        <topology evidence="2">Multi-pass membrane protein</topology>
    </subcellularLocation>
</comment>
<evidence type="ECO:0000256" key="13">
    <source>
        <dbReference type="ARBA" id="ARBA00023136"/>
    </source>
</evidence>
<keyword evidence="4" id="KW-1003">Cell membrane</keyword>
<dbReference type="Gene3D" id="1.10.287.130">
    <property type="match status" value="1"/>
</dbReference>
<keyword evidence="6" id="KW-0808">Transferase</keyword>
<dbReference type="CDD" id="cd00082">
    <property type="entry name" value="HisKA"/>
    <property type="match status" value="1"/>
</dbReference>
<evidence type="ECO:0000256" key="4">
    <source>
        <dbReference type="ARBA" id="ARBA00022475"/>
    </source>
</evidence>
<evidence type="ECO:0000256" key="14">
    <source>
        <dbReference type="SAM" id="Phobius"/>
    </source>
</evidence>
<proteinExistence type="predicted"/>
<reference evidence="17" key="1">
    <citation type="submission" date="2016-10" db="EMBL/GenBank/DDBJ databases">
        <authorList>
            <person name="Varghese N."/>
            <person name="Submissions S."/>
        </authorList>
    </citation>
    <scope>NUCLEOTIDE SEQUENCE [LARGE SCALE GENOMIC DNA]</scope>
    <source>
        <strain evidence="17">B48,IBRC-M 10115,DSM 25386,CECT 8001</strain>
    </source>
</reference>
<dbReference type="SUPFAM" id="SSF47384">
    <property type="entry name" value="Homodimeric domain of signal transducing histidine kinase"/>
    <property type="match status" value="1"/>
</dbReference>
<keyword evidence="13 14" id="KW-0472">Membrane</keyword>
<keyword evidence="12" id="KW-0902">Two-component regulatory system</keyword>
<feature type="transmembrane region" description="Helical" evidence="14">
    <location>
        <begin position="7"/>
        <end position="30"/>
    </location>
</feature>
<protein>
    <recommendedName>
        <fullName evidence="3">histidine kinase</fullName>
        <ecNumber evidence="3">2.7.13.3</ecNumber>
    </recommendedName>
</protein>
<dbReference type="GO" id="GO:0005886">
    <property type="term" value="C:plasma membrane"/>
    <property type="evidence" value="ECO:0007669"/>
    <property type="project" value="UniProtKB-SubCell"/>
</dbReference>
<dbReference type="InterPro" id="IPR036097">
    <property type="entry name" value="HisK_dim/P_sf"/>
</dbReference>
<keyword evidence="8" id="KW-0547">Nucleotide-binding</keyword>
<dbReference type="FunFam" id="3.30.565.10:FF:000006">
    <property type="entry name" value="Sensor histidine kinase WalK"/>
    <property type="match status" value="1"/>
</dbReference>
<dbReference type="Pfam" id="PF00512">
    <property type="entry name" value="HisKA"/>
    <property type="match status" value="1"/>
</dbReference>
<dbReference type="PROSITE" id="PS50109">
    <property type="entry name" value="HIS_KIN"/>
    <property type="match status" value="1"/>
</dbReference>
<evidence type="ECO:0000256" key="11">
    <source>
        <dbReference type="ARBA" id="ARBA00022989"/>
    </source>
</evidence>
<keyword evidence="11 14" id="KW-1133">Transmembrane helix</keyword>
<dbReference type="InterPro" id="IPR005467">
    <property type="entry name" value="His_kinase_dom"/>
</dbReference>
<evidence type="ECO:0000256" key="3">
    <source>
        <dbReference type="ARBA" id="ARBA00012438"/>
    </source>
</evidence>
<dbReference type="InterPro" id="IPR036890">
    <property type="entry name" value="HATPase_C_sf"/>
</dbReference>
<dbReference type="SMART" id="SM00388">
    <property type="entry name" value="HisKA"/>
    <property type="match status" value="1"/>
</dbReference>
<dbReference type="STRING" id="930146.SAMN05192533_105252"/>
<evidence type="ECO:0000256" key="7">
    <source>
        <dbReference type="ARBA" id="ARBA00022692"/>
    </source>
</evidence>
<evidence type="ECO:0000256" key="10">
    <source>
        <dbReference type="ARBA" id="ARBA00022840"/>
    </source>
</evidence>
<accession>A0A1H8B4S1</accession>
<dbReference type="InterPro" id="IPR050398">
    <property type="entry name" value="HssS/ArlS-like"/>
</dbReference>
<evidence type="ECO:0000256" key="5">
    <source>
        <dbReference type="ARBA" id="ARBA00022553"/>
    </source>
</evidence>
<dbReference type="SUPFAM" id="SSF55874">
    <property type="entry name" value="ATPase domain of HSP90 chaperone/DNA topoisomerase II/histidine kinase"/>
    <property type="match status" value="1"/>
</dbReference>
<keyword evidence="10" id="KW-0067">ATP-binding</keyword>
<dbReference type="GO" id="GO:0005524">
    <property type="term" value="F:ATP binding"/>
    <property type="evidence" value="ECO:0007669"/>
    <property type="project" value="UniProtKB-KW"/>
</dbReference>
<evidence type="ECO:0000256" key="8">
    <source>
        <dbReference type="ARBA" id="ARBA00022741"/>
    </source>
</evidence>
<sequence>MKLKTKILLSSSLFMLVTILVVNLSIYYFFYKVSTNTELNELELVIHDVTQALNENPNVDHSELLEAYLPANGTIRIILENEVRYIEQTRSLDYTTLPWKFSQQESQQVISKKDAPDIAVVEQPIIWRSGDYAGDVVTIQVSNQLVSLHETLRILFYVLTILSLIVLIPIMIGSSFLSRFLLLPIQNLIKTMNDNMTHGKWQKIDIHHQSQDELHEMELTFNQMIDYLKVSYEKQEMFVSDASHELKTPIQIIKSYAQLLERRANANPELIKESVLAIDSEANRMNRLVEQMLSLAKHKQLQSKVPVSMVKVVDEIVKTFDGITERDIQIKKENHTMMVKADHDQMKQLFYILMDNALKYSQDTIDVRLFEEAGKAVVEVQDYGKGISQQDLKHIFDRFYRIDKARNRETGGTGLGLAIAKSIAEANDGEISVISELHSGSTFTVKFPILTEE</sequence>
<dbReference type="SMART" id="SM00387">
    <property type="entry name" value="HATPase_c"/>
    <property type="match status" value="1"/>
</dbReference>
<feature type="transmembrane region" description="Helical" evidence="14">
    <location>
        <begin position="154"/>
        <end position="182"/>
    </location>
</feature>
<evidence type="ECO:0000256" key="6">
    <source>
        <dbReference type="ARBA" id="ARBA00022679"/>
    </source>
</evidence>
<dbReference type="AlphaFoldDB" id="A0A1H8B4S1"/>
<dbReference type="Gene3D" id="3.30.565.10">
    <property type="entry name" value="Histidine kinase-like ATPase, C-terminal domain"/>
    <property type="match status" value="1"/>
</dbReference>
<dbReference type="OrthoDB" id="9786919at2"/>
<dbReference type="PANTHER" id="PTHR45528">
    <property type="entry name" value="SENSOR HISTIDINE KINASE CPXA"/>
    <property type="match status" value="1"/>
</dbReference>
<evidence type="ECO:0000313" key="17">
    <source>
        <dbReference type="Proteomes" id="UP000198553"/>
    </source>
</evidence>
<dbReference type="InterPro" id="IPR003661">
    <property type="entry name" value="HisK_dim/P_dom"/>
</dbReference>
<evidence type="ECO:0000256" key="9">
    <source>
        <dbReference type="ARBA" id="ARBA00022777"/>
    </source>
</evidence>
<evidence type="ECO:0000259" key="15">
    <source>
        <dbReference type="PROSITE" id="PS50109"/>
    </source>
</evidence>
<dbReference type="Gene3D" id="6.10.340.10">
    <property type="match status" value="1"/>
</dbReference>
<name>A0A1H8B4S1_9BACI</name>
<evidence type="ECO:0000256" key="2">
    <source>
        <dbReference type="ARBA" id="ARBA00004651"/>
    </source>
</evidence>
<evidence type="ECO:0000256" key="12">
    <source>
        <dbReference type="ARBA" id="ARBA00023012"/>
    </source>
</evidence>
<dbReference type="InterPro" id="IPR041610">
    <property type="entry name" value="ArlS_N"/>
</dbReference>